<dbReference type="GeneID" id="63687441"/>
<dbReference type="Proteomes" id="UP000030653">
    <property type="component" value="Unassembled WGS sequence"/>
</dbReference>
<dbReference type="RefSeq" id="XP_040629965.1">
    <property type="nucleotide sequence ID" value="XM_040772379.1"/>
</dbReference>
<protein>
    <submittedName>
        <fullName evidence="2">Uncharacterized protein</fullName>
    </submittedName>
</protein>
<dbReference type="EMBL" id="JH795860">
    <property type="protein sequence ID" value="EJU03071.1"/>
    <property type="molecule type" value="Genomic_DNA"/>
</dbReference>
<name>M5FYE4_DACPD</name>
<evidence type="ECO:0000313" key="3">
    <source>
        <dbReference type="Proteomes" id="UP000030653"/>
    </source>
</evidence>
<keyword evidence="3" id="KW-1185">Reference proteome</keyword>
<sequence>MHGSFTAPVDECQFFTNWQGHTEKTWDCLMPECPDSLNNKALRERIKQEKKQRKAAEKAAAAAARR</sequence>
<evidence type="ECO:0000313" key="2">
    <source>
        <dbReference type="EMBL" id="EJU03071.1"/>
    </source>
</evidence>
<dbReference type="HOGENOM" id="CLU_2831143_0_0_1"/>
<proteinExistence type="predicted"/>
<organism evidence="2 3">
    <name type="scientific">Dacryopinax primogenitus (strain DJM 731)</name>
    <name type="common">Brown rot fungus</name>
    <dbReference type="NCBI Taxonomy" id="1858805"/>
    <lineage>
        <taxon>Eukaryota</taxon>
        <taxon>Fungi</taxon>
        <taxon>Dikarya</taxon>
        <taxon>Basidiomycota</taxon>
        <taxon>Agaricomycotina</taxon>
        <taxon>Dacrymycetes</taxon>
        <taxon>Dacrymycetales</taxon>
        <taxon>Dacrymycetaceae</taxon>
        <taxon>Dacryopinax</taxon>
    </lineage>
</organism>
<dbReference type="AlphaFoldDB" id="M5FYE4"/>
<feature type="region of interest" description="Disordered" evidence="1">
    <location>
        <begin position="47"/>
        <end position="66"/>
    </location>
</feature>
<reference evidence="2 3" key="1">
    <citation type="journal article" date="2012" name="Science">
        <title>The Paleozoic origin of enzymatic lignin decomposition reconstructed from 31 fungal genomes.</title>
        <authorList>
            <person name="Floudas D."/>
            <person name="Binder M."/>
            <person name="Riley R."/>
            <person name="Barry K."/>
            <person name="Blanchette R.A."/>
            <person name="Henrissat B."/>
            <person name="Martinez A.T."/>
            <person name="Otillar R."/>
            <person name="Spatafora J.W."/>
            <person name="Yadav J.S."/>
            <person name="Aerts A."/>
            <person name="Benoit I."/>
            <person name="Boyd A."/>
            <person name="Carlson A."/>
            <person name="Copeland A."/>
            <person name="Coutinho P.M."/>
            <person name="de Vries R.P."/>
            <person name="Ferreira P."/>
            <person name="Findley K."/>
            <person name="Foster B."/>
            <person name="Gaskell J."/>
            <person name="Glotzer D."/>
            <person name="Gorecki P."/>
            <person name="Heitman J."/>
            <person name="Hesse C."/>
            <person name="Hori C."/>
            <person name="Igarashi K."/>
            <person name="Jurgens J.A."/>
            <person name="Kallen N."/>
            <person name="Kersten P."/>
            <person name="Kohler A."/>
            <person name="Kuees U."/>
            <person name="Kumar T.K.A."/>
            <person name="Kuo A."/>
            <person name="LaButti K."/>
            <person name="Larrondo L.F."/>
            <person name="Lindquist E."/>
            <person name="Ling A."/>
            <person name="Lombard V."/>
            <person name="Lucas S."/>
            <person name="Lundell T."/>
            <person name="Martin R."/>
            <person name="McLaughlin D.J."/>
            <person name="Morgenstern I."/>
            <person name="Morin E."/>
            <person name="Murat C."/>
            <person name="Nagy L.G."/>
            <person name="Nolan M."/>
            <person name="Ohm R.A."/>
            <person name="Patyshakuliyeva A."/>
            <person name="Rokas A."/>
            <person name="Ruiz-Duenas F.J."/>
            <person name="Sabat G."/>
            <person name="Salamov A."/>
            <person name="Samejima M."/>
            <person name="Schmutz J."/>
            <person name="Slot J.C."/>
            <person name="St John F."/>
            <person name="Stenlid J."/>
            <person name="Sun H."/>
            <person name="Sun S."/>
            <person name="Syed K."/>
            <person name="Tsang A."/>
            <person name="Wiebenga A."/>
            <person name="Young D."/>
            <person name="Pisabarro A."/>
            <person name="Eastwood D.C."/>
            <person name="Martin F."/>
            <person name="Cullen D."/>
            <person name="Grigoriev I.V."/>
            <person name="Hibbett D.S."/>
        </authorList>
    </citation>
    <scope>NUCLEOTIDE SEQUENCE [LARGE SCALE GENOMIC DNA]</scope>
    <source>
        <strain evidence="2 3">DJM-731 SS1</strain>
    </source>
</reference>
<evidence type="ECO:0000256" key="1">
    <source>
        <dbReference type="SAM" id="MobiDB-lite"/>
    </source>
</evidence>
<feature type="compositionally biased region" description="Basic and acidic residues" evidence="1">
    <location>
        <begin position="47"/>
        <end position="57"/>
    </location>
</feature>
<accession>M5FYE4</accession>
<gene>
    <name evidence="2" type="ORF">DACRYDRAFT_21403</name>
</gene>